<evidence type="ECO:0000256" key="1">
    <source>
        <dbReference type="SAM" id="Phobius"/>
    </source>
</evidence>
<keyword evidence="1" id="KW-0812">Transmembrane</keyword>
<accession>A0A523BAQ8</accession>
<dbReference type="Proteomes" id="UP000315399">
    <property type="component" value="Unassembled WGS sequence"/>
</dbReference>
<organism evidence="2 3">
    <name type="scientific">Thermoproteota archaeon</name>
    <dbReference type="NCBI Taxonomy" id="2056631"/>
    <lineage>
        <taxon>Archaea</taxon>
        <taxon>Thermoproteota</taxon>
    </lineage>
</organism>
<evidence type="ECO:0000313" key="3">
    <source>
        <dbReference type="Proteomes" id="UP000315399"/>
    </source>
</evidence>
<name>A0A523BAQ8_9CREN</name>
<dbReference type="EMBL" id="QNVH01000049">
    <property type="protein sequence ID" value="TDA38031.1"/>
    <property type="molecule type" value="Genomic_DNA"/>
</dbReference>
<feature type="transmembrane region" description="Helical" evidence="1">
    <location>
        <begin position="6"/>
        <end position="25"/>
    </location>
</feature>
<proteinExistence type="predicted"/>
<evidence type="ECO:0000313" key="2">
    <source>
        <dbReference type="EMBL" id="TDA38031.1"/>
    </source>
</evidence>
<sequence>MKWDVGMVILMIAETLLVTIFIAAYRTSTDPYISIGGSFMIFNLLIAIFLIVNAAYCWYFLGLGRLKEGGS</sequence>
<comment type="caution">
    <text evidence="2">The sequence shown here is derived from an EMBL/GenBank/DDBJ whole genome shotgun (WGS) entry which is preliminary data.</text>
</comment>
<gene>
    <name evidence="2" type="ORF">DSO08_04845</name>
</gene>
<protein>
    <submittedName>
        <fullName evidence="2">Uncharacterized protein</fullName>
    </submittedName>
</protein>
<feature type="transmembrane region" description="Helical" evidence="1">
    <location>
        <begin position="37"/>
        <end position="61"/>
    </location>
</feature>
<keyword evidence="1" id="KW-0472">Membrane</keyword>
<reference evidence="2 3" key="1">
    <citation type="journal article" date="2019" name="Nat. Microbiol.">
        <title>Expanding anaerobic alkane metabolism in the domain of Archaea.</title>
        <authorList>
            <person name="Wang Y."/>
            <person name="Wegener G."/>
            <person name="Hou J."/>
            <person name="Wang F."/>
            <person name="Xiao X."/>
        </authorList>
    </citation>
    <scope>NUCLEOTIDE SEQUENCE [LARGE SCALE GENOMIC DNA]</scope>
    <source>
        <strain evidence="2">WYZ-LMO10</strain>
    </source>
</reference>
<dbReference type="AlphaFoldDB" id="A0A523BAQ8"/>
<keyword evidence="1" id="KW-1133">Transmembrane helix</keyword>